<dbReference type="EMBL" id="LNIX01000001">
    <property type="protein sequence ID" value="OXA62579.1"/>
    <property type="molecule type" value="Genomic_DNA"/>
</dbReference>
<reference evidence="3 4" key="1">
    <citation type="submission" date="2015-12" db="EMBL/GenBank/DDBJ databases">
        <title>The genome of Folsomia candida.</title>
        <authorList>
            <person name="Faddeeva A."/>
            <person name="Derks M.F."/>
            <person name="Anvar Y."/>
            <person name="Smit S."/>
            <person name="Van Straalen N."/>
            <person name="Roelofs D."/>
        </authorList>
    </citation>
    <scope>NUCLEOTIDE SEQUENCE [LARGE SCALE GENOMIC DNA]</scope>
    <source>
        <strain evidence="3 4">VU population</strain>
        <tissue evidence="3">Whole body</tissue>
    </source>
</reference>
<feature type="coiled-coil region" evidence="1">
    <location>
        <begin position="285"/>
        <end position="319"/>
    </location>
</feature>
<name>A0A226EYG5_FOLCA</name>
<keyword evidence="4" id="KW-1185">Reference proteome</keyword>
<dbReference type="Proteomes" id="UP000198287">
    <property type="component" value="Unassembled WGS sequence"/>
</dbReference>
<organism evidence="3 4">
    <name type="scientific">Folsomia candida</name>
    <name type="common">Springtail</name>
    <dbReference type="NCBI Taxonomy" id="158441"/>
    <lineage>
        <taxon>Eukaryota</taxon>
        <taxon>Metazoa</taxon>
        <taxon>Ecdysozoa</taxon>
        <taxon>Arthropoda</taxon>
        <taxon>Hexapoda</taxon>
        <taxon>Collembola</taxon>
        <taxon>Entomobryomorpha</taxon>
        <taxon>Isotomoidea</taxon>
        <taxon>Isotomidae</taxon>
        <taxon>Proisotominae</taxon>
        <taxon>Folsomia</taxon>
    </lineage>
</organism>
<keyword evidence="1" id="KW-0175">Coiled coil</keyword>
<keyword evidence="2" id="KW-0732">Signal</keyword>
<proteinExistence type="predicted"/>
<evidence type="ECO:0000313" key="3">
    <source>
        <dbReference type="EMBL" id="OXA62579.1"/>
    </source>
</evidence>
<accession>A0A226EYG5</accession>
<evidence type="ECO:0000256" key="2">
    <source>
        <dbReference type="SAM" id="SignalP"/>
    </source>
</evidence>
<feature type="signal peptide" evidence="2">
    <location>
        <begin position="1"/>
        <end position="18"/>
    </location>
</feature>
<dbReference type="AlphaFoldDB" id="A0A226EYG5"/>
<sequence length="394" mass="45304">MCTMKLILLVFSLQLCSSDLLAKYKTIKFLEKITDKVKDPSEFLANLQATLLNPTHLEKVFTMFEASDFSEKKVWNREEEKERFISVMTSEDDDELEEKLMYAEISMKKLKISNLDELDEIFTMSESLEFVLDYYKNMEQAVNKSSTLLQGLASTEKKLHVCSRKKKDGEIDIRTFLLNEKAAENQNLEDRAKLQQQAIEDFVLHSELNPELMATLDMIDSMEKELNNIAQMSPVWVKHAFNVNIKLGLPAIRQIPDELPVQLDVLNKLIAFYIKIEGLNNLVLLEKDLSKKDQLEEDVQKEEELLEDFLNQNATTEQILNIVPATGILLAKATNNVMAVAEIRDGSFIETVNKYKELTNEHKRSTHDYADHVQKVTEIVNNILLKQVGKKAEL</sequence>
<evidence type="ECO:0000256" key="1">
    <source>
        <dbReference type="SAM" id="Coils"/>
    </source>
</evidence>
<feature type="chain" id="PRO_5012556351" evidence="2">
    <location>
        <begin position="19"/>
        <end position="394"/>
    </location>
</feature>
<gene>
    <name evidence="3" type="ORF">Fcan01_00665</name>
</gene>
<comment type="caution">
    <text evidence="3">The sequence shown here is derived from an EMBL/GenBank/DDBJ whole genome shotgun (WGS) entry which is preliminary data.</text>
</comment>
<evidence type="ECO:0000313" key="4">
    <source>
        <dbReference type="Proteomes" id="UP000198287"/>
    </source>
</evidence>
<protein>
    <submittedName>
        <fullName evidence="3">Uncharacterized protein</fullName>
    </submittedName>
</protein>